<evidence type="ECO:0000259" key="4">
    <source>
        <dbReference type="Pfam" id="PF01764"/>
    </source>
</evidence>
<comment type="caution">
    <text evidence="5">The sequence shown here is derived from an EMBL/GenBank/DDBJ whole genome shotgun (WGS) entry which is preliminary data.</text>
</comment>
<accession>A0ABR1M4N2</accession>
<dbReference type="GeneID" id="92032090"/>
<name>A0ABR1M4N2_9PEZI</name>
<protein>
    <submittedName>
        <fullName evidence="5">Alpha/Beta hydrolase protein</fullName>
    </submittedName>
</protein>
<dbReference type="PANTHER" id="PTHR46640">
    <property type="entry name" value="TRIACYLGLYCEROL LIPASE, PUTATIVE (AFU_ORTHOLOGUE AFUA_6G06510)-RELATED"/>
    <property type="match status" value="1"/>
</dbReference>
<keyword evidence="3" id="KW-0472">Membrane</keyword>
<keyword evidence="2 5" id="KW-0378">Hydrolase</keyword>
<dbReference type="RefSeq" id="XP_066658843.1">
    <property type="nucleotide sequence ID" value="XM_066799184.1"/>
</dbReference>
<feature type="domain" description="Fungal lipase-type" evidence="4">
    <location>
        <begin position="163"/>
        <end position="317"/>
    </location>
</feature>
<organism evidence="5 6">
    <name type="scientific">Phyllosticta citribraziliensis</name>
    <dbReference type="NCBI Taxonomy" id="989973"/>
    <lineage>
        <taxon>Eukaryota</taxon>
        <taxon>Fungi</taxon>
        <taxon>Dikarya</taxon>
        <taxon>Ascomycota</taxon>
        <taxon>Pezizomycotina</taxon>
        <taxon>Dothideomycetes</taxon>
        <taxon>Dothideomycetes incertae sedis</taxon>
        <taxon>Botryosphaeriales</taxon>
        <taxon>Phyllostictaceae</taxon>
        <taxon>Phyllosticta</taxon>
    </lineage>
</organism>
<evidence type="ECO:0000313" key="5">
    <source>
        <dbReference type="EMBL" id="KAK7542550.1"/>
    </source>
</evidence>
<dbReference type="Proteomes" id="UP001360953">
    <property type="component" value="Unassembled WGS sequence"/>
</dbReference>
<dbReference type="PANTHER" id="PTHR46640:SF1">
    <property type="entry name" value="FUNGAL LIPASE-LIKE DOMAIN-CONTAINING PROTEIN-RELATED"/>
    <property type="match status" value="1"/>
</dbReference>
<dbReference type="SUPFAM" id="SSF53474">
    <property type="entry name" value="alpha/beta-Hydrolases"/>
    <property type="match status" value="1"/>
</dbReference>
<feature type="transmembrane region" description="Helical" evidence="3">
    <location>
        <begin position="48"/>
        <end position="68"/>
    </location>
</feature>
<reference evidence="5 6" key="1">
    <citation type="submission" date="2024-04" db="EMBL/GenBank/DDBJ databases">
        <title>Phyllosticta paracitricarpa is synonymous to the EU quarantine fungus P. citricarpa based on phylogenomic analyses.</title>
        <authorList>
            <consortium name="Lawrence Berkeley National Laboratory"/>
            <person name="Van ingen-buijs V.A."/>
            <person name="Van westerhoven A.C."/>
            <person name="Haridas S."/>
            <person name="Skiadas P."/>
            <person name="Martin F."/>
            <person name="Groenewald J.Z."/>
            <person name="Crous P.W."/>
            <person name="Seidl M.F."/>
        </authorList>
    </citation>
    <scope>NUCLEOTIDE SEQUENCE [LARGE SCALE GENOMIC DNA]</scope>
    <source>
        <strain evidence="5 6">CPC 17464</strain>
    </source>
</reference>
<dbReference type="GO" id="GO:0016787">
    <property type="term" value="F:hydrolase activity"/>
    <property type="evidence" value="ECO:0007669"/>
    <property type="project" value="UniProtKB-KW"/>
</dbReference>
<proteinExistence type="predicted"/>
<keyword evidence="1" id="KW-0732">Signal</keyword>
<evidence type="ECO:0000256" key="2">
    <source>
        <dbReference type="ARBA" id="ARBA00022801"/>
    </source>
</evidence>
<dbReference type="EMBL" id="JBBPEH010000002">
    <property type="protein sequence ID" value="KAK7542550.1"/>
    <property type="molecule type" value="Genomic_DNA"/>
</dbReference>
<dbReference type="InterPro" id="IPR051299">
    <property type="entry name" value="AB_hydrolase_lip/est"/>
</dbReference>
<evidence type="ECO:0000256" key="1">
    <source>
        <dbReference type="ARBA" id="ARBA00022729"/>
    </source>
</evidence>
<keyword evidence="3" id="KW-0812">Transmembrane</keyword>
<evidence type="ECO:0000256" key="3">
    <source>
        <dbReference type="SAM" id="Phobius"/>
    </source>
</evidence>
<dbReference type="InterPro" id="IPR029058">
    <property type="entry name" value="AB_hydrolase_fold"/>
</dbReference>
<dbReference type="CDD" id="cd00519">
    <property type="entry name" value="Lipase_3"/>
    <property type="match status" value="1"/>
</dbReference>
<keyword evidence="6" id="KW-1185">Reference proteome</keyword>
<dbReference type="Pfam" id="PF01764">
    <property type="entry name" value="Lipase_3"/>
    <property type="match status" value="1"/>
</dbReference>
<gene>
    <name evidence="5" type="ORF">J3D65DRAFT_614193</name>
</gene>
<feature type="transmembrane region" description="Helical" evidence="3">
    <location>
        <begin position="15"/>
        <end position="36"/>
    </location>
</feature>
<dbReference type="InterPro" id="IPR002921">
    <property type="entry name" value="Fungal_lipase-type"/>
</dbReference>
<evidence type="ECO:0000313" key="6">
    <source>
        <dbReference type="Proteomes" id="UP001360953"/>
    </source>
</evidence>
<sequence length="410" mass="45479">MIVAPPAPIHHPQRLQTITIVSHALLIHTYLGIFSPSEYATLATAMRLLQRICVVLLCLSLAAFGFALDQPQAPLPLASSASGPRNRTVSASLFAELEELARIVDITYCVGLTGLGISKPFKCASRCNEFPGFELITAWNTGPLLSDSCGFIALSHRPEPRVIIAFRGTYSLTNTIVDLSTIPQEYVPYPGDDDSPNVKPPRCDNCAVHSGFYKSWINTRDQILNHVLLATEMYPHYKLTLVGHSLGGAVAALAALDFKSRGWDPHVTTFGEPRVGNHELAQYIDKRFNLTANMNATESKFRRVTHMGDPVPLLPVEEWGYRMHGGEIFIGKPDLPPSVGDVHYCSGDEDDECIAGDDPRAWIPARFKLWQLFWAHRDYFWRLGLCVPGGDPWNWKGWQAGAEIGEEDEL</sequence>
<keyword evidence="3" id="KW-1133">Transmembrane helix</keyword>
<dbReference type="Gene3D" id="3.40.50.1820">
    <property type="entry name" value="alpha/beta hydrolase"/>
    <property type="match status" value="1"/>
</dbReference>